<dbReference type="PANTHER" id="PTHR43353:SF5">
    <property type="entry name" value="SUCCINATE-SEMIALDEHYDE DEHYDROGENASE, MITOCHONDRIAL"/>
    <property type="match status" value="1"/>
</dbReference>
<dbReference type="KEGG" id="cai:Caci_4403"/>
<evidence type="ECO:0000313" key="7">
    <source>
        <dbReference type="Proteomes" id="UP000000851"/>
    </source>
</evidence>
<evidence type="ECO:0000256" key="2">
    <source>
        <dbReference type="ARBA" id="ARBA00023002"/>
    </source>
</evidence>
<dbReference type="InterPro" id="IPR016163">
    <property type="entry name" value="Ald_DH_C"/>
</dbReference>
<dbReference type="Proteomes" id="UP000000851">
    <property type="component" value="Chromosome"/>
</dbReference>
<organism evidence="6 7">
    <name type="scientific">Catenulispora acidiphila (strain DSM 44928 / JCM 14897 / NBRC 102108 / NRRL B-24433 / ID139908)</name>
    <dbReference type="NCBI Taxonomy" id="479433"/>
    <lineage>
        <taxon>Bacteria</taxon>
        <taxon>Bacillati</taxon>
        <taxon>Actinomycetota</taxon>
        <taxon>Actinomycetes</taxon>
        <taxon>Catenulisporales</taxon>
        <taxon>Catenulisporaceae</taxon>
        <taxon>Catenulispora</taxon>
    </lineage>
</organism>
<dbReference type="PROSITE" id="PS00687">
    <property type="entry name" value="ALDEHYDE_DEHYDR_GLU"/>
    <property type="match status" value="1"/>
</dbReference>
<keyword evidence="2 4" id="KW-0560">Oxidoreductase</keyword>
<dbReference type="GO" id="GO:0004777">
    <property type="term" value="F:succinate-semialdehyde dehydrogenase (NAD+) activity"/>
    <property type="evidence" value="ECO:0007669"/>
    <property type="project" value="TreeGrafter"/>
</dbReference>
<name>C7PW19_CATAD</name>
<protein>
    <submittedName>
        <fullName evidence="6">Aldehyde Dehydrogenase</fullName>
    </submittedName>
</protein>
<evidence type="ECO:0000259" key="5">
    <source>
        <dbReference type="Pfam" id="PF00171"/>
    </source>
</evidence>
<dbReference type="HOGENOM" id="CLU_005391_0_2_11"/>
<dbReference type="eggNOG" id="COG1012">
    <property type="taxonomic scope" value="Bacteria"/>
</dbReference>
<dbReference type="FunFam" id="3.40.605.10:FF:000007">
    <property type="entry name" value="NAD/NADP-dependent betaine aldehyde dehydrogenase"/>
    <property type="match status" value="1"/>
</dbReference>
<accession>C7PW19</accession>
<dbReference type="SUPFAM" id="SSF53720">
    <property type="entry name" value="ALDH-like"/>
    <property type="match status" value="1"/>
</dbReference>
<gene>
    <name evidence="6" type="ordered locus">Caci_4403</name>
</gene>
<dbReference type="Gene3D" id="3.40.309.10">
    <property type="entry name" value="Aldehyde Dehydrogenase, Chain A, domain 2"/>
    <property type="match status" value="1"/>
</dbReference>
<dbReference type="Pfam" id="PF00171">
    <property type="entry name" value="Aldedh"/>
    <property type="match status" value="1"/>
</dbReference>
<dbReference type="InterPro" id="IPR016161">
    <property type="entry name" value="Ald_DH/histidinol_DH"/>
</dbReference>
<dbReference type="CDD" id="cd07103">
    <property type="entry name" value="ALDH_F5_SSADH_GabD"/>
    <property type="match status" value="1"/>
</dbReference>
<dbReference type="PANTHER" id="PTHR43353">
    <property type="entry name" value="SUCCINATE-SEMIALDEHYDE DEHYDROGENASE, MITOCHONDRIAL"/>
    <property type="match status" value="1"/>
</dbReference>
<reference evidence="6 7" key="1">
    <citation type="journal article" date="2009" name="Stand. Genomic Sci.">
        <title>Complete genome sequence of Catenulispora acidiphila type strain (ID 139908).</title>
        <authorList>
            <person name="Copeland A."/>
            <person name="Lapidus A."/>
            <person name="Glavina Del Rio T."/>
            <person name="Nolan M."/>
            <person name="Lucas S."/>
            <person name="Chen F."/>
            <person name="Tice H."/>
            <person name="Cheng J.F."/>
            <person name="Bruce D."/>
            <person name="Goodwin L."/>
            <person name="Pitluck S."/>
            <person name="Mikhailova N."/>
            <person name="Pati A."/>
            <person name="Ivanova N."/>
            <person name="Mavromatis K."/>
            <person name="Chen A."/>
            <person name="Palaniappan K."/>
            <person name="Chain P."/>
            <person name="Land M."/>
            <person name="Hauser L."/>
            <person name="Chang Y.J."/>
            <person name="Jeffries C.D."/>
            <person name="Chertkov O."/>
            <person name="Brettin T."/>
            <person name="Detter J.C."/>
            <person name="Han C."/>
            <person name="Ali Z."/>
            <person name="Tindall B.J."/>
            <person name="Goker M."/>
            <person name="Bristow J."/>
            <person name="Eisen J.A."/>
            <person name="Markowitz V."/>
            <person name="Hugenholtz P."/>
            <person name="Kyrpides N.C."/>
            <person name="Klenk H.P."/>
        </authorList>
    </citation>
    <scope>NUCLEOTIDE SEQUENCE [LARGE SCALE GENOMIC DNA]</scope>
    <source>
        <strain evidence="7">DSM 44928 / JCM 14897 / NBRC 102108 / NRRL B-24433 / ID139908</strain>
    </source>
</reference>
<dbReference type="InterPro" id="IPR050740">
    <property type="entry name" value="Aldehyde_DH_Superfamily"/>
</dbReference>
<dbReference type="FunFam" id="3.40.605.10:FF:000026">
    <property type="entry name" value="Aldehyde dehydrogenase, putative"/>
    <property type="match status" value="1"/>
</dbReference>
<proteinExistence type="inferred from homology"/>
<evidence type="ECO:0000256" key="3">
    <source>
        <dbReference type="PROSITE-ProRule" id="PRU10007"/>
    </source>
</evidence>
<evidence type="ECO:0000313" key="6">
    <source>
        <dbReference type="EMBL" id="ACU73267.1"/>
    </source>
</evidence>
<evidence type="ECO:0000256" key="1">
    <source>
        <dbReference type="ARBA" id="ARBA00009986"/>
    </source>
</evidence>
<feature type="active site" evidence="3">
    <location>
        <position position="263"/>
    </location>
</feature>
<dbReference type="AlphaFoldDB" id="C7PW19"/>
<dbReference type="RefSeq" id="WP_015792996.1">
    <property type="nucleotide sequence ID" value="NC_013131.1"/>
</dbReference>
<comment type="similarity">
    <text evidence="1 4">Belongs to the aldehyde dehydrogenase family.</text>
</comment>
<dbReference type="PROSITE" id="PS00070">
    <property type="entry name" value="ALDEHYDE_DEHYDR_CYS"/>
    <property type="match status" value="1"/>
</dbReference>
<dbReference type="InterPro" id="IPR029510">
    <property type="entry name" value="Ald_DH_CS_GLU"/>
</dbReference>
<dbReference type="Gene3D" id="3.40.605.10">
    <property type="entry name" value="Aldehyde Dehydrogenase, Chain A, domain 1"/>
    <property type="match status" value="1"/>
</dbReference>
<evidence type="ECO:0000256" key="4">
    <source>
        <dbReference type="RuleBase" id="RU003345"/>
    </source>
</evidence>
<dbReference type="InParanoid" id="C7PW19"/>
<dbReference type="EMBL" id="CP001700">
    <property type="protein sequence ID" value="ACU73267.1"/>
    <property type="molecule type" value="Genomic_DNA"/>
</dbReference>
<keyword evidence="7" id="KW-1185">Reference proteome</keyword>
<dbReference type="STRING" id="479433.Caci_4403"/>
<dbReference type="InterPro" id="IPR016160">
    <property type="entry name" value="Ald_DH_CS_CYS"/>
</dbReference>
<feature type="domain" description="Aldehyde dehydrogenase" evidence="5">
    <location>
        <begin position="26"/>
        <end position="486"/>
    </location>
</feature>
<dbReference type="InterPro" id="IPR016162">
    <property type="entry name" value="Ald_DH_N"/>
</dbReference>
<dbReference type="InterPro" id="IPR015590">
    <property type="entry name" value="Aldehyde_DH_dom"/>
</dbReference>
<sequence length="496" mass="52455">MTAISPEQERRLLDSVPTGLLIDGRWRQASDGGTLDVSDPSTGEVLLTVASASAADGQDALAAAHAAQASWARTAPRQRAEILRKAFDLVTARTEDFALLMTLEMGKPLADSRAEVAYGAEFLRWFSEQTNRIAGRYQTAPDGAARLLVAKRPVGPCLLITPWNFPLAMGTRKLGPALAAGCTVVFKPAALTPLTSLLLAQTLIEAGVPDGVVNVIPTRHAGAVTGPLIRDPRLRKLSFTGSTEVGQQLIADSAEQVLRVSMELGGNAPLIVFADADLDRALDGAMLAKLRNGGEACTAANRLLVERSVADVFADRLTSRFREHTLGRGTLPDVKIGPLVDAETRDKVERLVDAAVEGGAKVLTGGHKLPGAGYFYEPTVLTDIPAGAEILREEIFGPVAPIIAFDSEDEAVALANETQYGLVAYAFTKDLNRGLRLAERLDAGMIGLNTGIVSNPAAPFGGVKQSGIGREGGLEGIEEYLETRYVGIADPFAEGA</sequence>
<dbReference type="FunFam" id="3.40.309.10:FF:000004">
    <property type="entry name" value="Succinate-semialdehyde dehydrogenase I"/>
    <property type="match status" value="1"/>
</dbReference>
<dbReference type="GO" id="GO:0009450">
    <property type="term" value="P:gamma-aminobutyric acid catabolic process"/>
    <property type="evidence" value="ECO:0007669"/>
    <property type="project" value="TreeGrafter"/>
</dbReference>